<protein>
    <submittedName>
        <fullName evidence="3">Uncharacterized protein</fullName>
    </submittedName>
</protein>
<keyword evidence="4" id="KW-1185">Reference proteome</keyword>
<dbReference type="AlphaFoldDB" id="A0A8J9UBY3"/>
<evidence type="ECO:0000256" key="1">
    <source>
        <dbReference type="SAM" id="Coils"/>
    </source>
</evidence>
<evidence type="ECO:0000313" key="3">
    <source>
        <dbReference type="EMBL" id="CAH0717382.1"/>
    </source>
</evidence>
<feature type="compositionally biased region" description="Basic and acidic residues" evidence="2">
    <location>
        <begin position="1"/>
        <end position="10"/>
    </location>
</feature>
<dbReference type="SUPFAM" id="SSF57997">
    <property type="entry name" value="Tropomyosin"/>
    <property type="match status" value="1"/>
</dbReference>
<dbReference type="EMBL" id="OV170232">
    <property type="protein sequence ID" value="CAH0717382.1"/>
    <property type="molecule type" value="Genomic_DNA"/>
</dbReference>
<accession>A0A8J9UBY3</accession>
<evidence type="ECO:0000256" key="2">
    <source>
        <dbReference type="SAM" id="MobiDB-lite"/>
    </source>
</evidence>
<proteinExistence type="predicted"/>
<feature type="non-terminal residue" evidence="3">
    <location>
        <position position="227"/>
    </location>
</feature>
<dbReference type="OrthoDB" id="8196581at2759"/>
<keyword evidence="1" id="KW-0175">Coiled coil</keyword>
<sequence>MPKTSKKDSTPVRNISTTRGNKRPALNSPPEEHSLTSDRVRAIVEDVVKTELSAMMEKLKCSMLDIINKELTPIKKEIRDMNESMTFINSKFELIEADQLNANKLLKNIQEDNKKLESTVADLTQRLNYLEQQSRSNNIEIQCVIERLTQQKSALEHQLMASSTATPLYVATGSAIVQNQQLTTVMKENQKLKKMNAKLIAICHKRGKSHIDANRENEDPAEQINRS</sequence>
<evidence type="ECO:0000313" key="4">
    <source>
        <dbReference type="Proteomes" id="UP000838878"/>
    </source>
</evidence>
<dbReference type="Proteomes" id="UP000838878">
    <property type="component" value="Chromosome 12"/>
</dbReference>
<name>A0A8J9UBY3_9NEOP</name>
<gene>
    <name evidence="3" type="ORF">BINO364_LOCUS3993</name>
</gene>
<reference evidence="3" key="1">
    <citation type="submission" date="2021-12" db="EMBL/GenBank/DDBJ databases">
        <authorList>
            <person name="Martin H S."/>
        </authorList>
    </citation>
    <scope>NUCLEOTIDE SEQUENCE</scope>
</reference>
<feature type="region of interest" description="Disordered" evidence="2">
    <location>
        <begin position="1"/>
        <end position="36"/>
    </location>
</feature>
<feature type="coiled-coil region" evidence="1">
    <location>
        <begin position="99"/>
        <end position="165"/>
    </location>
</feature>
<organism evidence="3 4">
    <name type="scientific">Brenthis ino</name>
    <name type="common">lesser marbled fritillary</name>
    <dbReference type="NCBI Taxonomy" id="405034"/>
    <lineage>
        <taxon>Eukaryota</taxon>
        <taxon>Metazoa</taxon>
        <taxon>Ecdysozoa</taxon>
        <taxon>Arthropoda</taxon>
        <taxon>Hexapoda</taxon>
        <taxon>Insecta</taxon>
        <taxon>Pterygota</taxon>
        <taxon>Neoptera</taxon>
        <taxon>Endopterygota</taxon>
        <taxon>Lepidoptera</taxon>
        <taxon>Glossata</taxon>
        <taxon>Ditrysia</taxon>
        <taxon>Papilionoidea</taxon>
        <taxon>Nymphalidae</taxon>
        <taxon>Heliconiinae</taxon>
        <taxon>Argynnini</taxon>
        <taxon>Brenthis</taxon>
    </lineage>
</organism>